<organism evidence="8 9">
    <name type="scientific">Caligus rogercresseyi</name>
    <name type="common">Sea louse</name>
    <dbReference type="NCBI Taxonomy" id="217165"/>
    <lineage>
        <taxon>Eukaryota</taxon>
        <taxon>Metazoa</taxon>
        <taxon>Ecdysozoa</taxon>
        <taxon>Arthropoda</taxon>
        <taxon>Crustacea</taxon>
        <taxon>Multicrustacea</taxon>
        <taxon>Hexanauplia</taxon>
        <taxon>Copepoda</taxon>
        <taxon>Siphonostomatoida</taxon>
        <taxon>Caligidae</taxon>
        <taxon>Caligus</taxon>
    </lineage>
</organism>
<protein>
    <submittedName>
        <fullName evidence="8">Nucleoside diphosphate kinase</fullName>
    </submittedName>
</protein>
<comment type="similarity">
    <text evidence="1 6">Belongs to the NDK family.</text>
</comment>
<keyword evidence="4 8" id="KW-0418">Kinase</keyword>
<evidence type="ECO:0000256" key="2">
    <source>
        <dbReference type="ARBA" id="ARBA00022679"/>
    </source>
</evidence>
<dbReference type="Proteomes" id="UP000595437">
    <property type="component" value="Chromosome 6"/>
</dbReference>
<gene>
    <name evidence="8" type="ORF">FKW44_009135</name>
</gene>
<dbReference type="GO" id="GO:0005524">
    <property type="term" value="F:ATP binding"/>
    <property type="evidence" value="ECO:0007669"/>
    <property type="project" value="UniProtKB-KW"/>
</dbReference>
<dbReference type="Pfam" id="PF00334">
    <property type="entry name" value="NDK"/>
    <property type="match status" value="1"/>
</dbReference>
<comment type="caution">
    <text evidence="6">Lacks conserved residue(s) required for the propagation of feature annotation.</text>
</comment>
<dbReference type="OrthoDB" id="25346at2759"/>
<evidence type="ECO:0000259" key="7">
    <source>
        <dbReference type="SMART" id="SM00562"/>
    </source>
</evidence>
<feature type="domain" description="Nucleoside diphosphate kinase-like" evidence="7">
    <location>
        <begin position="57"/>
        <end position="182"/>
    </location>
</feature>
<evidence type="ECO:0000313" key="9">
    <source>
        <dbReference type="Proteomes" id="UP000595437"/>
    </source>
</evidence>
<dbReference type="EMBL" id="CP045895">
    <property type="protein sequence ID" value="QQP48728.1"/>
    <property type="molecule type" value="Genomic_DNA"/>
</dbReference>
<evidence type="ECO:0000256" key="1">
    <source>
        <dbReference type="ARBA" id="ARBA00008142"/>
    </source>
</evidence>
<dbReference type="SUPFAM" id="SSF54919">
    <property type="entry name" value="Nucleoside diphosphate kinase, NDK"/>
    <property type="match status" value="1"/>
</dbReference>
<dbReference type="Gene3D" id="3.30.70.141">
    <property type="entry name" value="Nucleoside diphosphate kinase-like domain"/>
    <property type="match status" value="1"/>
</dbReference>
<dbReference type="InterPro" id="IPR036850">
    <property type="entry name" value="NDK-like_dom_sf"/>
</dbReference>
<keyword evidence="9" id="KW-1185">Reference proteome</keyword>
<dbReference type="GO" id="GO:0016301">
    <property type="term" value="F:kinase activity"/>
    <property type="evidence" value="ECO:0007669"/>
    <property type="project" value="UniProtKB-KW"/>
</dbReference>
<evidence type="ECO:0000256" key="4">
    <source>
        <dbReference type="ARBA" id="ARBA00022777"/>
    </source>
</evidence>
<dbReference type="PANTHER" id="PTHR46161:SF3">
    <property type="entry name" value="NUCLEOSIDE DIPHOSPHATE KINASE DDB_G0292928-RELATED"/>
    <property type="match status" value="1"/>
</dbReference>
<dbReference type="PROSITE" id="PS51374">
    <property type="entry name" value="NDPK_LIKE"/>
    <property type="match status" value="1"/>
</dbReference>
<feature type="non-terminal residue" evidence="8">
    <location>
        <position position="197"/>
    </location>
</feature>
<reference evidence="9" key="1">
    <citation type="submission" date="2021-01" db="EMBL/GenBank/DDBJ databases">
        <title>Caligus Genome Assembly.</title>
        <authorList>
            <person name="Gallardo-Escarate C."/>
        </authorList>
    </citation>
    <scope>NUCLEOTIDE SEQUENCE [LARGE SCALE GENOMIC DNA]</scope>
</reference>
<evidence type="ECO:0000256" key="3">
    <source>
        <dbReference type="ARBA" id="ARBA00022741"/>
    </source>
</evidence>
<dbReference type="InterPro" id="IPR034907">
    <property type="entry name" value="NDK-like_dom"/>
</dbReference>
<keyword evidence="5" id="KW-0067">ATP-binding</keyword>
<evidence type="ECO:0000256" key="5">
    <source>
        <dbReference type="ARBA" id="ARBA00022840"/>
    </source>
</evidence>
<name>A0A7T8K738_CALRO</name>
<evidence type="ECO:0000256" key="6">
    <source>
        <dbReference type="PROSITE-ProRule" id="PRU00706"/>
    </source>
</evidence>
<dbReference type="AlphaFoldDB" id="A0A7T8K738"/>
<keyword evidence="2" id="KW-0808">Transferase</keyword>
<keyword evidence="3" id="KW-0547">Nucleotide-binding</keyword>
<evidence type="ECO:0000313" key="8">
    <source>
        <dbReference type="EMBL" id="QQP48728.1"/>
    </source>
</evidence>
<dbReference type="PANTHER" id="PTHR46161">
    <property type="entry name" value="NUCLEOSIDE DIPHOSPHATE KINASE"/>
    <property type="match status" value="1"/>
</dbReference>
<accession>A0A7T8K738</accession>
<dbReference type="SMART" id="SM00562">
    <property type="entry name" value="NDK"/>
    <property type="match status" value="1"/>
</dbReference>
<proteinExistence type="inferred from homology"/>
<sequence>MGILSEEGVVGSTLLFLLEGKGSIGDFYLWNASIQPSQSLRLGIKKTLSSKMIPPHSALTLAIIKPDIASVPYILIFLVLRSKTLKFSPGLAQDFYQEHHGKLFLQSPRDLMSSGPSCVSVLAHPRGDAIGKWREIMGPTKPIFHSGILWSHGHAEWSAWLGLPGECEEGDFVLFPDFEFEKAAQMIERRKELRLDV</sequence>